<feature type="transmembrane region" description="Helical" evidence="2">
    <location>
        <begin position="62"/>
        <end position="80"/>
    </location>
</feature>
<dbReference type="Proteomes" id="UP000028582">
    <property type="component" value="Unassembled WGS sequence"/>
</dbReference>
<reference evidence="3 4" key="1">
    <citation type="submission" date="2013-11" db="EMBL/GenBank/DDBJ databases">
        <title>The Genome Sequence of Phytophthora parasitica P1976.</title>
        <authorList>
            <consortium name="The Broad Institute Genomics Platform"/>
            <person name="Russ C."/>
            <person name="Tyler B."/>
            <person name="Panabieres F."/>
            <person name="Shan W."/>
            <person name="Tripathy S."/>
            <person name="Grunwald N."/>
            <person name="Machado M."/>
            <person name="Johnson C.S."/>
            <person name="Walker B."/>
            <person name="Young S."/>
            <person name="Zeng Q."/>
            <person name="Gargeya S."/>
            <person name="Fitzgerald M."/>
            <person name="Haas B."/>
            <person name="Abouelleil A."/>
            <person name="Allen A.W."/>
            <person name="Alvarado L."/>
            <person name="Arachchi H.M."/>
            <person name="Berlin A.M."/>
            <person name="Chapman S.B."/>
            <person name="Gainer-Dewar J."/>
            <person name="Goldberg J."/>
            <person name="Griggs A."/>
            <person name="Gujja S."/>
            <person name="Hansen M."/>
            <person name="Howarth C."/>
            <person name="Imamovic A."/>
            <person name="Ireland A."/>
            <person name="Larimer J."/>
            <person name="McCowan C."/>
            <person name="Murphy C."/>
            <person name="Pearson M."/>
            <person name="Poon T.W."/>
            <person name="Priest M."/>
            <person name="Roberts A."/>
            <person name="Saif S."/>
            <person name="Shea T."/>
            <person name="Sisk P."/>
            <person name="Sykes S."/>
            <person name="Wortman J."/>
            <person name="Nusbaum C."/>
            <person name="Birren B."/>
        </authorList>
    </citation>
    <scope>NUCLEOTIDE SEQUENCE [LARGE SCALE GENOMIC DNA]</scope>
    <source>
        <strain evidence="3 4">P1976</strain>
    </source>
</reference>
<dbReference type="EMBL" id="ANJA01000276">
    <property type="protein sequence ID" value="ETO84599.1"/>
    <property type="molecule type" value="Genomic_DNA"/>
</dbReference>
<sequence>MSRPSSVAKVEVRQLGHEIKRQPSEKHPRRSWGTGTAGPREGQYLVGRRARKTLMRRHIFNLLRRLVVIAASIQYIVVSMTATERTIQALKGDHNPPESFRVFTASLIAGYVGKGLIRDSALFQKVLENDTTPRDHAVFLEAKNQTSFQNCSGLPKFNPKIYSFEYLSHAYLQMADAAKYNVTVLEDFELVTVVVDCSFTNLKSGDNAMVRFFNLVRSRVDPTDLHMVTMSLNVQDYEIRSQKKTGPCILTMISIVKDMSAGATGEFYLMALTYPYKRSMGFEVYEFMGITIDSYLELRTIPEDPLTQPANRVITARKRGFYDGQEQSNIRYMYTMLDTNATTAMTRWEWLGEAVISDSWAWVHGLHLIFGLQTIFSLIVLCLVAFQNARSGKLWIGDPFASVSTTTLVTRGVLVVISWYLNSFWMLFEFCLSIAGKISKTQIVRVHTELVHADVLVVYLSLVGLLSSIFRERIDPSVAIFLFEIIFSKHQTLLTTAAAVKKEVVTYSDKVFYMGVPKVSSAVAAMSPLRLWSAFQIPLSKDGTFLFTSFFPNAILLSIIAGFAILHKIYRHFYPEKHRQRSSVLSTERSSVNERTELALKGNLTNFEISTGAELRTRFGIISDYNNYVYFKGMKFASADGVYCSGYVIVNGKMLVGVKDLLSIGLIKATHSRFTNVYVYEVEGNTVKDTARLVYPNTFTWSDLWHLNVTVLL</sequence>
<organism evidence="3 4">
    <name type="scientific">Phytophthora nicotianae P1976</name>
    <dbReference type="NCBI Taxonomy" id="1317066"/>
    <lineage>
        <taxon>Eukaryota</taxon>
        <taxon>Sar</taxon>
        <taxon>Stramenopiles</taxon>
        <taxon>Oomycota</taxon>
        <taxon>Peronosporomycetes</taxon>
        <taxon>Peronosporales</taxon>
        <taxon>Peronosporaceae</taxon>
        <taxon>Phytophthora</taxon>
    </lineage>
</organism>
<evidence type="ECO:0000256" key="2">
    <source>
        <dbReference type="SAM" id="Phobius"/>
    </source>
</evidence>
<keyword evidence="2" id="KW-0812">Transmembrane</keyword>
<comment type="caution">
    <text evidence="3">The sequence shown here is derived from an EMBL/GenBank/DDBJ whole genome shotgun (WGS) entry which is preliminary data.</text>
</comment>
<keyword evidence="2" id="KW-0472">Membrane</keyword>
<accession>A0A081B0D8</accession>
<evidence type="ECO:0000256" key="1">
    <source>
        <dbReference type="SAM" id="MobiDB-lite"/>
    </source>
</evidence>
<feature type="transmembrane region" description="Helical" evidence="2">
    <location>
        <begin position="417"/>
        <end position="438"/>
    </location>
</feature>
<gene>
    <name evidence="3" type="ORF">F444_01544</name>
</gene>
<feature type="transmembrane region" description="Helical" evidence="2">
    <location>
        <begin position="366"/>
        <end position="386"/>
    </location>
</feature>
<keyword evidence="2" id="KW-1133">Transmembrane helix</keyword>
<dbReference type="AlphaFoldDB" id="A0A081B0D8"/>
<feature type="region of interest" description="Disordered" evidence="1">
    <location>
        <begin position="1"/>
        <end position="41"/>
    </location>
</feature>
<evidence type="ECO:0000313" key="4">
    <source>
        <dbReference type="Proteomes" id="UP000028582"/>
    </source>
</evidence>
<feature type="transmembrane region" description="Helical" evidence="2">
    <location>
        <begin position="476"/>
        <end position="499"/>
    </location>
</feature>
<proteinExistence type="predicted"/>
<evidence type="ECO:0000313" key="3">
    <source>
        <dbReference type="EMBL" id="ETO84599.1"/>
    </source>
</evidence>
<feature type="compositionally biased region" description="Basic and acidic residues" evidence="1">
    <location>
        <begin position="10"/>
        <end position="26"/>
    </location>
</feature>
<feature type="transmembrane region" description="Helical" evidence="2">
    <location>
        <begin position="450"/>
        <end position="470"/>
    </location>
</feature>
<dbReference type="OrthoDB" id="64243at2759"/>
<protein>
    <submittedName>
        <fullName evidence="3">Uncharacterized protein</fullName>
    </submittedName>
</protein>
<feature type="transmembrane region" description="Helical" evidence="2">
    <location>
        <begin position="544"/>
        <end position="566"/>
    </location>
</feature>
<name>A0A081B0D8_PHYNI</name>